<dbReference type="EMBL" id="QYYD01000024">
    <property type="protein sequence ID" value="RJF69415.1"/>
    <property type="molecule type" value="Genomic_DNA"/>
</dbReference>
<evidence type="ECO:0000256" key="1">
    <source>
        <dbReference type="ARBA" id="ARBA00006484"/>
    </source>
</evidence>
<dbReference type="PANTHER" id="PTHR42760">
    <property type="entry name" value="SHORT-CHAIN DEHYDROGENASES/REDUCTASES FAMILY MEMBER"/>
    <property type="match status" value="1"/>
</dbReference>
<reference evidence="2 3" key="1">
    <citation type="submission" date="2018-09" db="EMBL/GenBank/DDBJ databases">
        <title>Draft genome sequence of Rhodopseudomonas palustris 2.1.18.</title>
        <authorList>
            <person name="Robertson S.L."/>
            <person name="Meyer T.E."/>
            <person name="Kyndt J.A."/>
        </authorList>
    </citation>
    <scope>NUCLEOTIDE SEQUENCE [LARGE SCALE GENOMIC DNA]</scope>
    <source>
        <strain evidence="2 3">2.1.18</strain>
    </source>
</reference>
<dbReference type="CDD" id="cd05233">
    <property type="entry name" value="SDR_c"/>
    <property type="match status" value="1"/>
</dbReference>
<dbReference type="GO" id="GO:0030497">
    <property type="term" value="P:fatty acid elongation"/>
    <property type="evidence" value="ECO:0007669"/>
    <property type="project" value="TreeGrafter"/>
</dbReference>
<dbReference type="PANTHER" id="PTHR42760:SF40">
    <property type="entry name" value="3-OXOACYL-[ACYL-CARRIER-PROTEIN] REDUCTASE, CHLOROPLASTIC"/>
    <property type="match status" value="1"/>
</dbReference>
<dbReference type="GO" id="GO:0016616">
    <property type="term" value="F:oxidoreductase activity, acting on the CH-OH group of donors, NAD or NADP as acceptor"/>
    <property type="evidence" value="ECO:0007669"/>
    <property type="project" value="TreeGrafter"/>
</dbReference>
<dbReference type="OrthoDB" id="9789398at2"/>
<protein>
    <submittedName>
        <fullName evidence="2">SDR family oxidoreductase</fullName>
    </submittedName>
</protein>
<dbReference type="PRINTS" id="PR00080">
    <property type="entry name" value="SDRFAMILY"/>
</dbReference>
<proteinExistence type="inferred from homology"/>
<dbReference type="SUPFAM" id="SSF51735">
    <property type="entry name" value="NAD(P)-binding Rossmann-fold domains"/>
    <property type="match status" value="1"/>
</dbReference>
<dbReference type="Pfam" id="PF13561">
    <property type="entry name" value="adh_short_C2"/>
    <property type="match status" value="1"/>
</dbReference>
<dbReference type="PROSITE" id="PS00061">
    <property type="entry name" value="ADH_SHORT"/>
    <property type="match status" value="1"/>
</dbReference>
<dbReference type="InterPro" id="IPR036291">
    <property type="entry name" value="NAD(P)-bd_dom_sf"/>
</dbReference>
<accession>A0A418V0S6</accession>
<dbReference type="InterPro" id="IPR020904">
    <property type="entry name" value="Sc_DH/Rdtase_CS"/>
</dbReference>
<comment type="caution">
    <text evidence="2">The sequence shown here is derived from an EMBL/GenBank/DDBJ whole genome shotgun (WGS) entry which is preliminary data.</text>
</comment>
<dbReference type="InterPro" id="IPR002347">
    <property type="entry name" value="SDR_fam"/>
</dbReference>
<evidence type="ECO:0000313" key="2">
    <source>
        <dbReference type="EMBL" id="RJF69415.1"/>
    </source>
</evidence>
<name>A0A418V0S6_RHOPL</name>
<organism evidence="2 3">
    <name type="scientific">Rhodopseudomonas palustris</name>
    <dbReference type="NCBI Taxonomy" id="1076"/>
    <lineage>
        <taxon>Bacteria</taxon>
        <taxon>Pseudomonadati</taxon>
        <taxon>Pseudomonadota</taxon>
        <taxon>Alphaproteobacteria</taxon>
        <taxon>Hyphomicrobiales</taxon>
        <taxon>Nitrobacteraceae</taxon>
        <taxon>Rhodopseudomonas</taxon>
    </lineage>
</organism>
<dbReference type="RefSeq" id="WP_119858481.1">
    <property type="nucleotide sequence ID" value="NZ_QYYD01000024.1"/>
</dbReference>
<dbReference type="AlphaFoldDB" id="A0A418V0S6"/>
<dbReference type="Proteomes" id="UP000285523">
    <property type="component" value="Unassembled WGS sequence"/>
</dbReference>
<evidence type="ECO:0000313" key="3">
    <source>
        <dbReference type="Proteomes" id="UP000285523"/>
    </source>
</evidence>
<comment type="similarity">
    <text evidence="1">Belongs to the short-chain dehydrogenases/reductases (SDR) family.</text>
</comment>
<sequence length="251" mass="25961">MDLDGSVAIVTGGAMGIGFAACEALAAQGAAVLVADKAGAAAAAERLRSQGYRTAHTDTDVASEADTAAMAEAALRAFGRIDILLNNAAIYSTLTLKPFEQLTVAEWRTILDVNVIGQFLCCKAVVPHFKTQQAGRIINISSGVAFKGNPGMLHYVATKGAIVSMTRTLATELGDHGITVNSVAPGFTLSDGVHKNPELVGAVAPFSVRGRALKRDMVPTDLGGAICFFAGPHAAFITGQTLVVDGGAYYH</sequence>
<dbReference type="FunFam" id="3.40.50.720:FF:000084">
    <property type="entry name" value="Short-chain dehydrogenase reductase"/>
    <property type="match status" value="1"/>
</dbReference>
<gene>
    <name evidence="2" type="ORF">D4Q52_20770</name>
</gene>
<dbReference type="PRINTS" id="PR00081">
    <property type="entry name" value="GDHRDH"/>
</dbReference>
<dbReference type="Gene3D" id="3.40.50.720">
    <property type="entry name" value="NAD(P)-binding Rossmann-like Domain"/>
    <property type="match status" value="1"/>
</dbReference>